<comment type="caution">
    <text evidence="3">The sequence shown here is derived from an EMBL/GenBank/DDBJ whole genome shotgun (WGS) entry which is preliminary data.</text>
</comment>
<dbReference type="EMBL" id="LNIX01000016">
    <property type="protein sequence ID" value="OXA46040.1"/>
    <property type="molecule type" value="Genomic_DNA"/>
</dbReference>
<evidence type="ECO:0000313" key="3">
    <source>
        <dbReference type="EMBL" id="OXA46040.1"/>
    </source>
</evidence>
<dbReference type="PANTHER" id="PTHR33444:SF2">
    <property type="entry name" value="MARVEL DOMAIN-CONTAINING PROTEIN"/>
    <property type="match status" value="1"/>
</dbReference>
<proteinExistence type="predicted"/>
<name>A0A226DLN6_FOLCA</name>
<keyword evidence="4" id="KW-1185">Reference proteome</keyword>
<keyword evidence="1" id="KW-0812">Transmembrane</keyword>
<protein>
    <submittedName>
        <fullName evidence="3">Envelope glycoprotein</fullName>
    </submittedName>
</protein>
<keyword evidence="3" id="KW-0946">Virion</keyword>
<dbReference type="InterPro" id="IPR011990">
    <property type="entry name" value="TPR-like_helical_dom_sf"/>
</dbReference>
<accession>A0A226DLN6</accession>
<dbReference type="Gene3D" id="1.25.40.10">
    <property type="entry name" value="Tetratricopeptide repeat domain"/>
    <property type="match status" value="1"/>
</dbReference>
<evidence type="ECO:0000256" key="1">
    <source>
        <dbReference type="SAM" id="Phobius"/>
    </source>
</evidence>
<keyword evidence="1" id="KW-0472">Membrane</keyword>
<dbReference type="OrthoDB" id="2134805at2759"/>
<dbReference type="Proteomes" id="UP000198287">
    <property type="component" value="Unassembled WGS sequence"/>
</dbReference>
<evidence type="ECO:0000313" key="4">
    <source>
        <dbReference type="Proteomes" id="UP000198287"/>
    </source>
</evidence>
<keyword evidence="1" id="KW-1133">Transmembrane helix</keyword>
<gene>
    <name evidence="3" type="ORF">Fcan01_19291</name>
</gene>
<dbReference type="InterPro" id="IPR040350">
    <property type="entry name" value="TMEM272"/>
</dbReference>
<organism evidence="3 4">
    <name type="scientific">Folsomia candida</name>
    <name type="common">Springtail</name>
    <dbReference type="NCBI Taxonomy" id="158441"/>
    <lineage>
        <taxon>Eukaryota</taxon>
        <taxon>Metazoa</taxon>
        <taxon>Ecdysozoa</taxon>
        <taxon>Arthropoda</taxon>
        <taxon>Hexapoda</taxon>
        <taxon>Collembola</taxon>
        <taxon>Entomobryomorpha</taxon>
        <taxon>Isotomoidea</taxon>
        <taxon>Isotomidae</taxon>
        <taxon>Proisotominae</taxon>
        <taxon>Folsomia</taxon>
    </lineage>
</organism>
<feature type="transmembrane region" description="Helical" evidence="1">
    <location>
        <begin position="619"/>
        <end position="642"/>
    </location>
</feature>
<evidence type="ECO:0000256" key="2">
    <source>
        <dbReference type="SAM" id="SignalP"/>
    </source>
</evidence>
<dbReference type="Pfam" id="PF13424">
    <property type="entry name" value="TPR_12"/>
    <property type="match status" value="1"/>
</dbReference>
<feature type="transmembrane region" description="Helical" evidence="1">
    <location>
        <begin position="510"/>
        <end position="531"/>
    </location>
</feature>
<dbReference type="AlphaFoldDB" id="A0A226DLN6"/>
<sequence>MTRMISFLAFIGTTIATHEVQPDLSTKAPACSTPWETHHRIPPCTQTVQWLHILTNGTVCSRRITCSDQQMVTADAKTCMDTTSECKTRQRLNLDHIQCQTPSNAHHVEQLRIHPLRSTLCTVGAFTLRHCDDFTEEITTVPIAIVNHHAYPLDTMNLAQHAHMKELSSYSCEGEGDNQRCDRGDCDTVASCQCDFNSSSLVHQIATNQGNLTPTCWGHLRLPVRKERRVMDSQEYLSLTLTQNVHAKMIRMFGTSHKLTLFAARKVGRIFAKLDRLDEGLCYNKKLLQVHLELFGTNDEDTIYVLAILADVLRRLSRYEEARLELKQVYEWKKTNLGISDFDTLVTRLDLALLAKLQKKKNFKELRIEYRDILFLHNKISGVDQFKMLRLKKMLGFALVSIHDTEEGLRLLREVLISYEQLLGYNHAETLKLRIEINEKENWKLVFHALIGSKMGDAGESMVNWSAGSSLRGVELDRAFQNSLRQSKISNSKDVRICKCLGETGSAVCTYGIVGILIAGILALPIAMIWVGWKYNDRSVHCPAEDLPNSLIAGGILFLIQGFATSCCAGKDGAKCLTGLVGTAQFCWLVAALVLLYRTDIITYKSDDPNYCIPAVYSFVWWVVTVTMGFTGVCVIVGLAALCMSKC</sequence>
<dbReference type="SUPFAM" id="SSF48452">
    <property type="entry name" value="TPR-like"/>
    <property type="match status" value="1"/>
</dbReference>
<keyword evidence="2" id="KW-0732">Signal</keyword>
<feature type="chain" id="PRO_5012262768" evidence="2">
    <location>
        <begin position="17"/>
        <end position="647"/>
    </location>
</feature>
<keyword evidence="3" id="KW-0261">Viral envelope protein</keyword>
<feature type="signal peptide" evidence="2">
    <location>
        <begin position="1"/>
        <end position="16"/>
    </location>
</feature>
<feature type="transmembrane region" description="Helical" evidence="1">
    <location>
        <begin position="580"/>
        <end position="599"/>
    </location>
</feature>
<reference evidence="3 4" key="1">
    <citation type="submission" date="2015-12" db="EMBL/GenBank/DDBJ databases">
        <title>The genome of Folsomia candida.</title>
        <authorList>
            <person name="Faddeeva A."/>
            <person name="Derks M.F."/>
            <person name="Anvar Y."/>
            <person name="Smit S."/>
            <person name="Van Straalen N."/>
            <person name="Roelofs D."/>
        </authorList>
    </citation>
    <scope>NUCLEOTIDE SEQUENCE [LARGE SCALE GENOMIC DNA]</scope>
    <source>
        <strain evidence="3 4">VU population</strain>
        <tissue evidence="3">Whole body</tissue>
    </source>
</reference>
<dbReference type="PANTHER" id="PTHR33444">
    <property type="entry name" value="SI:DKEY-19B23.12-RELATED"/>
    <property type="match status" value="1"/>
</dbReference>